<dbReference type="SMART" id="SM00316">
    <property type="entry name" value="S1"/>
    <property type="match status" value="1"/>
</dbReference>
<dbReference type="EMBL" id="CAFBLU010000002">
    <property type="protein sequence ID" value="CAB4861613.1"/>
    <property type="molecule type" value="Genomic_DNA"/>
</dbReference>
<evidence type="ECO:0000259" key="2">
    <source>
        <dbReference type="PROSITE" id="PS50126"/>
    </source>
</evidence>
<name>A0A6J7D3B4_9ZZZZ</name>
<protein>
    <submittedName>
        <fullName evidence="3">Unannotated protein</fullName>
    </submittedName>
</protein>
<dbReference type="PROSITE" id="PS50126">
    <property type="entry name" value="S1"/>
    <property type="match status" value="1"/>
</dbReference>
<feature type="compositionally biased region" description="Basic and acidic residues" evidence="1">
    <location>
        <begin position="100"/>
        <end position="112"/>
    </location>
</feature>
<dbReference type="Pfam" id="PF00773">
    <property type="entry name" value="RNB"/>
    <property type="match status" value="1"/>
</dbReference>
<dbReference type="AlphaFoldDB" id="A0A6J7D3B4"/>
<dbReference type="PANTHER" id="PTHR23355:SF9">
    <property type="entry name" value="DIS3-LIKE EXONUCLEASE 2"/>
    <property type="match status" value="1"/>
</dbReference>
<dbReference type="InterPro" id="IPR050180">
    <property type="entry name" value="RNR_Ribonuclease"/>
</dbReference>
<dbReference type="GO" id="GO:0005829">
    <property type="term" value="C:cytosol"/>
    <property type="evidence" value="ECO:0007669"/>
    <property type="project" value="TreeGrafter"/>
</dbReference>
<evidence type="ECO:0000313" key="3">
    <source>
        <dbReference type="EMBL" id="CAB4861613.1"/>
    </source>
</evidence>
<feature type="region of interest" description="Disordered" evidence="1">
    <location>
        <begin position="1"/>
        <end position="178"/>
    </location>
</feature>
<feature type="compositionally biased region" description="Basic residues" evidence="1">
    <location>
        <begin position="35"/>
        <end position="45"/>
    </location>
</feature>
<accession>A0A6J7D3B4</accession>
<organism evidence="3">
    <name type="scientific">freshwater metagenome</name>
    <dbReference type="NCBI Taxonomy" id="449393"/>
    <lineage>
        <taxon>unclassified sequences</taxon>
        <taxon>metagenomes</taxon>
        <taxon>ecological metagenomes</taxon>
    </lineage>
</organism>
<gene>
    <name evidence="3" type="ORF">UFOPK3444_00210</name>
</gene>
<dbReference type="SUPFAM" id="SSF50249">
    <property type="entry name" value="Nucleic acid-binding proteins"/>
    <property type="match status" value="2"/>
</dbReference>
<dbReference type="SMART" id="SM00955">
    <property type="entry name" value="RNB"/>
    <property type="match status" value="1"/>
</dbReference>
<dbReference type="InterPro" id="IPR012340">
    <property type="entry name" value="NA-bd_OB-fold"/>
</dbReference>
<dbReference type="PANTHER" id="PTHR23355">
    <property type="entry name" value="RIBONUCLEASE"/>
    <property type="match status" value="1"/>
</dbReference>
<reference evidence="3" key="1">
    <citation type="submission" date="2020-05" db="EMBL/GenBank/DDBJ databases">
        <authorList>
            <person name="Chiriac C."/>
            <person name="Salcher M."/>
            <person name="Ghai R."/>
            <person name="Kavagutti S V."/>
        </authorList>
    </citation>
    <scope>NUCLEOTIDE SEQUENCE</scope>
</reference>
<dbReference type="GO" id="GO:0004540">
    <property type="term" value="F:RNA nuclease activity"/>
    <property type="evidence" value="ECO:0007669"/>
    <property type="project" value="InterPro"/>
</dbReference>
<feature type="compositionally biased region" description="Basic and acidic residues" evidence="1">
    <location>
        <begin position="166"/>
        <end position="178"/>
    </location>
</feature>
<dbReference type="GO" id="GO:0003723">
    <property type="term" value="F:RNA binding"/>
    <property type="evidence" value="ECO:0007669"/>
    <property type="project" value="InterPro"/>
</dbReference>
<dbReference type="InterPro" id="IPR001900">
    <property type="entry name" value="RNase_II/R"/>
</dbReference>
<dbReference type="Gene3D" id="2.40.50.140">
    <property type="entry name" value="Nucleic acid-binding proteins"/>
    <property type="match status" value="1"/>
</dbReference>
<dbReference type="Pfam" id="PF00575">
    <property type="entry name" value="S1"/>
    <property type="match status" value="1"/>
</dbReference>
<evidence type="ECO:0000256" key="1">
    <source>
        <dbReference type="SAM" id="MobiDB-lite"/>
    </source>
</evidence>
<dbReference type="InterPro" id="IPR003029">
    <property type="entry name" value="S1_domain"/>
</dbReference>
<dbReference type="GO" id="GO:0006402">
    <property type="term" value="P:mRNA catabolic process"/>
    <property type="evidence" value="ECO:0007669"/>
    <property type="project" value="TreeGrafter"/>
</dbReference>
<sequence length="713" mass="77726">MSNKSGGGKSRGRKRDGDGIKRKRGGGKAPTSRSGKPRSKVKTKVKGTGPVVEATPKQSGKSKKGSKAVRSGGVEQGPVMLEVEDNQSVTRGRPKPPRGFKPDKKDRGKDPARGGQKSPPKPPVKAPQRGLPAGPDSAPPISRIGVIVKRGRKDTAEPIFGPGQRRPIDSGGRDQPRLREGDLVLLPPLERDRSGLARVERVVGRIENARDVLEALMLDRGLSREFPKAVEAEAEAVSSQIEAGDRTDLRDLTTFTIDPTSARDFDDAISAELLPNGQSRVWVHIADVSAFVRPGSKLDDEARRRSTSVYVPGAVEPMIPHSLSSGACSLLPGEDRLAVTIRMDFDGPDCVASEVSRSIIRSDERLDYDEVDRILRGEVAAREPWATPLEVARGVSLALAARRAERHALAINRPEPEFIFDEEGNVTGWRQVEQTESHRLIEMLMVAANSEIARILVERKAPALHRVHERPDPAKVEVLLNRLASLDIPTPPAPKSMSPSDGVRISAEASVLVDHWTRKENRGRLGITTLVLRALQQARYDQDALGHSGLGLEDYCHFTSPIRRYPDIVVHRAILSSLGLGEDKPSAGAIGELGEWTSAREREAMVIERDADDIVSCFLLARELSTAGSNTVFDGEIVGVIGAGLFVDFGGGFEGMLPVRRLKDGWWDLNEEQTMLIADTGKRLRLGDQIKVEVGRVDCPRGRCDLYPVAARD</sequence>
<feature type="domain" description="S1 motif" evidence="2">
    <location>
        <begin position="630"/>
        <end position="709"/>
    </location>
</feature>
<proteinExistence type="predicted"/>